<dbReference type="GO" id="GO:0055070">
    <property type="term" value="P:copper ion homeostasis"/>
    <property type="evidence" value="ECO:0007669"/>
    <property type="project" value="InterPro"/>
</dbReference>
<dbReference type="GO" id="GO:1902306">
    <property type="term" value="P:negative regulation of sodium ion transmembrane transport"/>
    <property type="evidence" value="ECO:0007669"/>
    <property type="project" value="TreeGrafter"/>
</dbReference>
<dbReference type="GO" id="GO:2000009">
    <property type="term" value="P:negative regulation of protein localization to cell surface"/>
    <property type="evidence" value="ECO:0007669"/>
    <property type="project" value="TreeGrafter"/>
</dbReference>
<dbReference type="PANTHER" id="PTHR21199">
    <property type="entry name" value="COMM DOMAIN-CONTAINING PROTEIN 1"/>
    <property type="match status" value="1"/>
</dbReference>
<dbReference type="Pfam" id="PF07258">
    <property type="entry name" value="COMM_domain"/>
    <property type="match status" value="1"/>
</dbReference>
<evidence type="ECO:0000256" key="3">
    <source>
        <dbReference type="SAM" id="MobiDB-lite"/>
    </source>
</evidence>
<dbReference type="GO" id="GO:0005768">
    <property type="term" value="C:endosome"/>
    <property type="evidence" value="ECO:0007669"/>
    <property type="project" value="TreeGrafter"/>
</dbReference>
<evidence type="ECO:0000256" key="2">
    <source>
        <dbReference type="ARBA" id="ARBA00093455"/>
    </source>
</evidence>
<proteinExistence type="inferred from homology"/>
<dbReference type="InterPro" id="IPR017920">
    <property type="entry name" value="COMM"/>
</dbReference>
<protein>
    <recommendedName>
        <fullName evidence="1">COMM domain-containing protein 1</fullName>
    </recommendedName>
</protein>
<dbReference type="AlphaFoldDB" id="A0A7S2SUD6"/>
<dbReference type="PROSITE" id="PS51269">
    <property type="entry name" value="COMM"/>
    <property type="match status" value="1"/>
</dbReference>
<dbReference type="InterPro" id="IPR033776">
    <property type="entry name" value="COMMD1_N"/>
</dbReference>
<organism evidence="5">
    <name type="scientific">Rhizochromulina marina</name>
    <dbReference type="NCBI Taxonomy" id="1034831"/>
    <lineage>
        <taxon>Eukaryota</taxon>
        <taxon>Sar</taxon>
        <taxon>Stramenopiles</taxon>
        <taxon>Ochrophyta</taxon>
        <taxon>Dictyochophyceae</taxon>
        <taxon>Rhizochromulinales</taxon>
        <taxon>Rhizochromulina</taxon>
    </lineage>
</organism>
<evidence type="ECO:0000256" key="1">
    <source>
        <dbReference type="ARBA" id="ARBA00016551"/>
    </source>
</evidence>
<dbReference type="PANTHER" id="PTHR21199:SF1">
    <property type="entry name" value="COMM DOMAIN-CONTAINING PROTEIN 1"/>
    <property type="match status" value="1"/>
</dbReference>
<dbReference type="InterPro" id="IPR037351">
    <property type="entry name" value="Murr1"/>
</dbReference>
<dbReference type="Pfam" id="PF17221">
    <property type="entry name" value="COMMD1_N"/>
    <property type="match status" value="1"/>
</dbReference>
<comment type="similarity">
    <text evidence="2">Belongs to the COMM domain-containing protein 1 family.</text>
</comment>
<gene>
    <name evidence="5" type="ORF">RMAR1173_LOCUS19402</name>
</gene>
<dbReference type="GO" id="GO:0031398">
    <property type="term" value="P:positive regulation of protein ubiquitination"/>
    <property type="evidence" value="ECO:0007669"/>
    <property type="project" value="TreeGrafter"/>
</dbReference>
<sequence length="185" mass="20525">MDVTGRQLQGLLSALCKRRFYGESISTETLLEAVYTPAGVEEEDAVSHIASLEAVLSRAADANMDPADVETVAAETPGLSEAQQEYLVRFWQAERGKVHDAMQKQATWSSHLGHLAWRIDVQTAARDEAERNEPTAILELKTKPGHSSPGAASNRTLRFEMRREQLGDLLGEFKKIEDRVASMMK</sequence>
<reference evidence="5" key="1">
    <citation type="submission" date="2021-01" db="EMBL/GenBank/DDBJ databases">
        <authorList>
            <person name="Corre E."/>
            <person name="Pelletier E."/>
            <person name="Niang G."/>
            <person name="Scheremetjew M."/>
            <person name="Finn R."/>
            <person name="Kale V."/>
            <person name="Holt S."/>
            <person name="Cochrane G."/>
            <person name="Meng A."/>
            <person name="Brown T."/>
            <person name="Cohen L."/>
        </authorList>
    </citation>
    <scope>NUCLEOTIDE SEQUENCE</scope>
    <source>
        <strain evidence="5">CCMP1243</strain>
    </source>
</reference>
<dbReference type="GO" id="GO:0032434">
    <property type="term" value="P:regulation of proteasomal ubiquitin-dependent protein catabolic process"/>
    <property type="evidence" value="ECO:0007669"/>
    <property type="project" value="TreeGrafter"/>
</dbReference>
<evidence type="ECO:0000259" key="4">
    <source>
        <dbReference type="PROSITE" id="PS51269"/>
    </source>
</evidence>
<feature type="domain" description="COMM" evidence="4">
    <location>
        <begin position="111"/>
        <end position="184"/>
    </location>
</feature>
<evidence type="ECO:0000313" key="5">
    <source>
        <dbReference type="EMBL" id="CAD9708410.1"/>
    </source>
</evidence>
<name>A0A7S2SUD6_9STRA</name>
<dbReference type="EMBL" id="HBHJ01029299">
    <property type="protein sequence ID" value="CAD9708410.1"/>
    <property type="molecule type" value="Transcribed_RNA"/>
</dbReference>
<accession>A0A7S2SUD6</accession>
<feature type="region of interest" description="Disordered" evidence="3">
    <location>
        <begin position="137"/>
        <end position="156"/>
    </location>
</feature>